<reference evidence="4" key="1">
    <citation type="submission" date="2025-08" db="UniProtKB">
        <authorList>
            <consortium name="RefSeq"/>
        </authorList>
    </citation>
    <scope>IDENTIFICATION</scope>
    <source>
        <tissue evidence="4">Muscle</tissue>
    </source>
</reference>
<keyword evidence="1" id="KW-0106">Calcium</keyword>
<keyword evidence="3" id="KW-1185">Reference proteome</keyword>
<evidence type="ECO:0000313" key="3">
    <source>
        <dbReference type="Proteomes" id="UP000694941"/>
    </source>
</evidence>
<evidence type="ECO:0000313" key="4">
    <source>
        <dbReference type="RefSeq" id="XP_013789891.1"/>
    </source>
</evidence>
<dbReference type="PROSITE" id="PS50268">
    <property type="entry name" value="CADHERIN_2"/>
    <property type="match status" value="2"/>
</dbReference>
<dbReference type="PRINTS" id="PR00205">
    <property type="entry name" value="CADHERIN"/>
</dbReference>
<sequence>MRIVFVEKSRAIIPELALHHQRVRKLRLLLPCTDDNMTFPSALLLLMVPCIVSATQTTGLILEGVDPAIGYHAIVKENEKTVEVTPEIKVVGGLVSKFRLTSKYPGEVPFRVFIPDRTSGAAIMVAAMELDCEKRKSYKFDLVAIGLSGKISDNVTVHLSVEDVNEFAPKFLQNSYTVDVDEERLYDTIVQVEARDDDCTPKYSDICKYEILDPHQPFTINFEGRIKNTEPLSWEQNPTYVLSVVAYDCGMKRSEPTTVNIKVNKVCHLGWK</sequence>
<feature type="domain" description="Cadherin" evidence="2">
    <location>
        <begin position="97"/>
        <end position="171"/>
    </location>
</feature>
<dbReference type="InterPro" id="IPR002126">
    <property type="entry name" value="Cadherin-like_dom"/>
</dbReference>
<dbReference type="SUPFAM" id="SSF49313">
    <property type="entry name" value="Cadherin-like"/>
    <property type="match status" value="2"/>
</dbReference>
<dbReference type="RefSeq" id="XP_013789891.1">
    <property type="nucleotide sequence ID" value="XM_013934437.1"/>
</dbReference>
<organism evidence="3 4">
    <name type="scientific">Limulus polyphemus</name>
    <name type="common">Atlantic horseshoe crab</name>
    <dbReference type="NCBI Taxonomy" id="6850"/>
    <lineage>
        <taxon>Eukaryota</taxon>
        <taxon>Metazoa</taxon>
        <taxon>Ecdysozoa</taxon>
        <taxon>Arthropoda</taxon>
        <taxon>Chelicerata</taxon>
        <taxon>Merostomata</taxon>
        <taxon>Xiphosura</taxon>
        <taxon>Limulidae</taxon>
        <taxon>Limulus</taxon>
    </lineage>
</organism>
<dbReference type="CDD" id="cd11304">
    <property type="entry name" value="Cadherin_repeat"/>
    <property type="match status" value="2"/>
</dbReference>
<accession>A0ABM1BW96</accession>
<evidence type="ECO:0000259" key="2">
    <source>
        <dbReference type="PROSITE" id="PS50268"/>
    </source>
</evidence>
<dbReference type="SMART" id="SM00112">
    <property type="entry name" value="CA"/>
    <property type="match status" value="2"/>
</dbReference>
<dbReference type="PANTHER" id="PTHR14139:SF2">
    <property type="entry name" value="CALSYNTENIN-1"/>
    <property type="match status" value="1"/>
</dbReference>
<gene>
    <name evidence="4" type="primary">LOC106473757</name>
</gene>
<evidence type="ECO:0000256" key="1">
    <source>
        <dbReference type="PROSITE-ProRule" id="PRU00043"/>
    </source>
</evidence>
<dbReference type="Proteomes" id="UP000694941">
    <property type="component" value="Unplaced"/>
</dbReference>
<feature type="domain" description="Cadherin" evidence="2">
    <location>
        <begin position="172"/>
        <end position="263"/>
    </location>
</feature>
<name>A0ABM1BW96_LIMPO</name>
<protein>
    <submittedName>
        <fullName evidence="4">Calsyntenin-1-like</fullName>
    </submittedName>
</protein>
<proteinExistence type="predicted"/>
<feature type="non-terminal residue" evidence="4">
    <location>
        <position position="272"/>
    </location>
</feature>
<dbReference type="Pfam" id="PF00028">
    <property type="entry name" value="Cadherin"/>
    <property type="match status" value="1"/>
</dbReference>
<dbReference type="GeneID" id="106473757"/>
<dbReference type="Gene3D" id="2.60.40.60">
    <property type="entry name" value="Cadherins"/>
    <property type="match status" value="2"/>
</dbReference>
<dbReference type="PANTHER" id="PTHR14139">
    <property type="entry name" value="CALSYNTENIN"/>
    <property type="match status" value="1"/>
</dbReference>
<dbReference type="InterPro" id="IPR015919">
    <property type="entry name" value="Cadherin-like_sf"/>
</dbReference>